<sequence>MEQFIQQLREKNIGKVLVQEPLANHTTWKIGGPAEFLVEPKDVEALKELMILIRQNKIPWRVIGRGSNLLVSDSGIEGVVIKLGDGISHLEIDGEEIKVGGGFSVIKLAMVISKKGLSGLEFASGIPGSVGGAVFMNAGAHGSDISQILTKAHILFEDGTMKWLTNEELQFSYRTSRLQKEKAICVEAVFQLKAGDRDEIVKVMQKNKDYRRVSQPWNYPCAGSVFRNPLPNYAGQLIEKAGLKGFQLGGAQVSEMHGNFIVNVAEAKADDVLKLIQHIKTTIRDEFEVEIETEVEIVGKKQNND</sequence>
<dbReference type="EMBL" id="JAOTPO010000003">
    <property type="protein sequence ID" value="MDE5413058.1"/>
    <property type="molecule type" value="Genomic_DNA"/>
</dbReference>
<dbReference type="PROSITE" id="PS51387">
    <property type="entry name" value="FAD_PCMH"/>
    <property type="match status" value="1"/>
</dbReference>
<comment type="cofactor">
    <cofactor evidence="1 16">
        <name>FAD</name>
        <dbReference type="ChEBI" id="CHEBI:57692"/>
    </cofactor>
</comment>
<dbReference type="Proteomes" id="UP001148125">
    <property type="component" value="Unassembled WGS sequence"/>
</dbReference>
<dbReference type="InterPro" id="IPR003170">
    <property type="entry name" value="MurB"/>
</dbReference>
<dbReference type="Gene3D" id="3.30.465.10">
    <property type="match status" value="1"/>
</dbReference>
<evidence type="ECO:0000256" key="11">
    <source>
        <dbReference type="ARBA" id="ARBA00022984"/>
    </source>
</evidence>
<dbReference type="InterPro" id="IPR016169">
    <property type="entry name" value="FAD-bd_PCMH_sub2"/>
</dbReference>
<keyword evidence="19" id="KW-1185">Reference proteome</keyword>
<keyword evidence="10 16" id="KW-0133">Cell shape</keyword>
<feature type="active site" evidence="16">
    <location>
        <position position="174"/>
    </location>
</feature>
<keyword evidence="6 16" id="KW-0132">Cell division</keyword>
<keyword evidence="9 16" id="KW-0521">NADP</keyword>
<dbReference type="HAMAP" id="MF_00037">
    <property type="entry name" value="MurB"/>
    <property type="match status" value="1"/>
</dbReference>
<protein>
    <recommendedName>
        <fullName evidence="16">UDP-N-acetylenolpyruvoylglucosamine reductase</fullName>
        <ecNumber evidence="16">1.3.1.98</ecNumber>
    </recommendedName>
    <alternativeName>
        <fullName evidence="16">UDP-N-acetylmuramate dehydrogenase</fullName>
    </alternativeName>
</protein>
<proteinExistence type="inferred from homology"/>
<evidence type="ECO:0000256" key="16">
    <source>
        <dbReference type="HAMAP-Rule" id="MF_00037"/>
    </source>
</evidence>
<dbReference type="EC" id="1.3.1.98" evidence="16"/>
<evidence type="ECO:0000256" key="8">
    <source>
        <dbReference type="ARBA" id="ARBA00022827"/>
    </source>
</evidence>
<comment type="pathway">
    <text evidence="4 16">Cell wall biogenesis; peptidoglycan biosynthesis.</text>
</comment>
<evidence type="ECO:0000259" key="17">
    <source>
        <dbReference type="PROSITE" id="PS51387"/>
    </source>
</evidence>
<dbReference type="InterPro" id="IPR006094">
    <property type="entry name" value="Oxid_FAD_bind_N"/>
</dbReference>
<evidence type="ECO:0000256" key="7">
    <source>
        <dbReference type="ARBA" id="ARBA00022630"/>
    </source>
</evidence>
<keyword evidence="8 16" id="KW-0274">FAD</keyword>
<gene>
    <name evidence="16 18" type="primary">murB</name>
    <name evidence="18" type="ORF">N7Z68_06645</name>
</gene>
<evidence type="ECO:0000256" key="6">
    <source>
        <dbReference type="ARBA" id="ARBA00022618"/>
    </source>
</evidence>
<keyword evidence="5 16" id="KW-0963">Cytoplasm</keyword>
<dbReference type="GO" id="GO:0008762">
    <property type="term" value="F:UDP-N-acetylmuramate dehydrogenase activity"/>
    <property type="evidence" value="ECO:0007669"/>
    <property type="project" value="UniProtKB-EC"/>
</dbReference>
<keyword evidence="12 16" id="KW-0560">Oxidoreductase</keyword>
<evidence type="ECO:0000256" key="5">
    <source>
        <dbReference type="ARBA" id="ARBA00022490"/>
    </source>
</evidence>
<comment type="function">
    <text evidence="2 16">Cell wall formation.</text>
</comment>
<dbReference type="SUPFAM" id="SSF56194">
    <property type="entry name" value="Uridine diphospho-N-Acetylenolpyruvylglucosamine reductase, MurB, C-terminal domain"/>
    <property type="match status" value="1"/>
</dbReference>
<dbReference type="InterPro" id="IPR036635">
    <property type="entry name" value="MurB_C_sf"/>
</dbReference>
<evidence type="ECO:0000256" key="4">
    <source>
        <dbReference type="ARBA" id="ARBA00004752"/>
    </source>
</evidence>
<comment type="similarity">
    <text evidence="16">Belongs to the MurB family.</text>
</comment>
<evidence type="ECO:0000256" key="9">
    <source>
        <dbReference type="ARBA" id="ARBA00022857"/>
    </source>
</evidence>
<accession>A0ABT5VC78</accession>
<evidence type="ECO:0000256" key="2">
    <source>
        <dbReference type="ARBA" id="ARBA00003921"/>
    </source>
</evidence>
<evidence type="ECO:0000256" key="1">
    <source>
        <dbReference type="ARBA" id="ARBA00001974"/>
    </source>
</evidence>
<name>A0ABT5VC78_9BACI</name>
<dbReference type="PANTHER" id="PTHR21071">
    <property type="entry name" value="UDP-N-ACETYLENOLPYRUVOYLGLUCOSAMINE REDUCTASE"/>
    <property type="match status" value="1"/>
</dbReference>
<dbReference type="SUPFAM" id="SSF56176">
    <property type="entry name" value="FAD-binding/transporter-associated domain-like"/>
    <property type="match status" value="1"/>
</dbReference>
<comment type="subcellular location">
    <subcellularLocation>
        <location evidence="3 16">Cytoplasm</location>
    </subcellularLocation>
</comment>
<evidence type="ECO:0000313" key="19">
    <source>
        <dbReference type="Proteomes" id="UP001148125"/>
    </source>
</evidence>
<dbReference type="Pfam" id="PF02873">
    <property type="entry name" value="MurB_C"/>
    <property type="match status" value="1"/>
</dbReference>
<feature type="domain" description="FAD-binding PCMH-type" evidence="17">
    <location>
        <begin position="29"/>
        <end position="195"/>
    </location>
</feature>
<evidence type="ECO:0000256" key="12">
    <source>
        <dbReference type="ARBA" id="ARBA00023002"/>
    </source>
</evidence>
<dbReference type="RefSeq" id="WP_275117676.1">
    <property type="nucleotide sequence ID" value="NZ_JAOTPO010000003.1"/>
</dbReference>
<dbReference type="NCBIfam" id="NF010480">
    <property type="entry name" value="PRK13905.1"/>
    <property type="match status" value="1"/>
</dbReference>
<keyword evidence="14 16" id="KW-0961">Cell wall biogenesis/degradation</keyword>
<dbReference type="Pfam" id="PF01565">
    <property type="entry name" value="FAD_binding_4"/>
    <property type="match status" value="1"/>
</dbReference>
<reference evidence="18" key="1">
    <citation type="submission" date="2024-05" db="EMBL/GenBank/DDBJ databases">
        <title>Alkalihalobacillus sp. strain MEB203 novel alkaliphilic bacterium from Lonar Lake, India.</title>
        <authorList>
            <person name="Joshi A."/>
            <person name="Thite S."/>
            <person name="Mengade P."/>
        </authorList>
    </citation>
    <scope>NUCLEOTIDE SEQUENCE</scope>
    <source>
        <strain evidence="18">MEB 203</strain>
    </source>
</reference>
<feature type="active site" description="Proton donor" evidence="16">
    <location>
        <position position="224"/>
    </location>
</feature>
<keyword evidence="13 16" id="KW-0131">Cell cycle</keyword>
<evidence type="ECO:0000313" key="18">
    <source>
        <dbReference type="EMBL" id="MDE5413058.1"/>
    </source>
</evidence>
<dbReference type="InterPro" id="IPR016167">
    <property type="entry name" value="FAD-bd_PCMH_sub1"/>
</dbReference>
<organism evidence="18 19">
    <name type="scientific">Alkalihalobacterium chitinilyticum</name>
    <dbReference type="NCBI Taxonomy" id="2980103"/>
    <lineage>
        <taxon>Bacteria</taxon>
        <taxon>Bacillati</taxon>
        <taxon>Bacillota</taxon>
        <taxon>Bacilli</taxon>
        <taxon>Bacillales</taxon>
        <taxon>Bacillaceae</taxon>
        <taxon>Alkalihalobacterium</taxon>
    </lineage>
</organism>
<evidence type="ECO:0000256" key="13">
    <source>
        <dbReference type="ARBA" id="ARBA00023306"/>
    </source>
</evidence>
<evidence type="ECO:0000256" key="14">
    <source>
        <dbReference type="ARBA" id="ARBA00023316"/>
    </source>
</evidence>
<feature type="active site" evidence="16">
    <location>
        <position position="294"/>
    </location>
</feature>
<evidence type="ECO:0000256" key="15">
    <source>
        <dbReference type="ARBA" id="ARBA00048914"/>
    </source>
</evidence>
<evidence type="ECO:0000256" key="3">
    <source>
        <dbReference type="ARBA" id="ARBA00004496"/>
    </source>
</evidence>
<evidence type="ECO:0000256" key="10">
    <source>
        <dbReference type="ARBA" id="ARBA00022960"/>
    </source>
</evidence>
<dbReference type="InterPro" id="IPR011601">
    <property type="entry name" value="MurB_C"/>
</dbReference>
<dbReference type="NCBIfam" id="TIGR00179">
    <property type="entry name" value="murB"/>
    <property type="match status" value="1"/>
</dbReference>
<keyword evidence="11 16" id="KW-0573">Peptidoglycan synthesis</keyword>
<dbReference type="PANTHER" id="PTHR21071:SF5">
    <property type="entry name" value="UDP-N-ACETYLENOLPYRUVOYLGLUCOSAMINE REDUCTASE"/>
    <property type="match status" value="1"/>
</dbReference>
<dbReference type="InterPro" id="IPR016166">
    <property type="entry name" value="FAD-bd_PCMH"/>
</dbReference>
<comment type="catalytic activity">
    <reaction evidence="15 16">
        <text>UDP-N-acetyl-alpha-D-muramate + NADP(+) = UDP-N-acetyl-3-O-(1-carboxyvinyl)-alpha-D-glucosamine + NADPH + H(+)</text>
        <dbReference type="Rhea" id="RHEA:12248"/>
        <dbReference type="ChEBI" id="CHEBI:15378"/>
        <dbReference type="ChEBI" id="CHEBI:57783"/>
        <dbReference type="ChEBI" id="CHEBI:58349"/>
        <dbReference type="ChEBI" id="CHEBI:68483"/>
        <dbReference type="ChEBI" id="CHEBI:70757"/>
        <dbReference type="EC" id="1.3.1.98"/>
    </reaction>
</comment>
<dbReference type="Gene3D" id="3.90.78.10">
    <property type="entry name" value="UDP-N-acetylenolpyruvoylglucosamine reductase, C-terminal domain"/>
    <property type="match status" value="1"/>
</dbReference>
<comment type="caution">
    <text evidence="18">The sequence shown here is derived from an EMBL/GenBank/DDBJ whole genome shotgun (WGS) entry which is preliminary data.</text>
</comment>
<keyword evidence="7 16" id="KW-0285">Flavoprotein</keyword>
<dbReference type="Gene3D" id="3.30.43.10">
    <property type="entry name" value="Uridine Diphospho-n-acetylenolpyruvylglucosamine Reductase, domain 2"/>
    <property type="match status" value="1"/>
</dbReference>
<dbReference type="InterPro" id="IPR036318">
    <property type="entry name" value="FAD-bd_PCMH-like_sf"/>
</dbReference>